<comment type="caution">
    <text evidence="2">The sequence shown here is derived from an EMBL/GenBank/DDBJ whole genome shotgun (WGS) entry which is preliminary data.</text>
</comment>
<name>H8FS72_MAGML</name>
<proteinExistence type="predicted"/>
<protein>
    <submittedName>
        <fullName evidence="2">Uncharacterized protein</fullName>
    </submittedName>
</protein>
<gene>
    <name evidence="2" type="ORF">PHAMO_270051</name>
</gene>
<dbReference type="Proteomes" id="UP000004169">
    <property type="component" value="Unassembled WGS sequence"/>
</dbReference>
<dbReference type="EMBL" id="CAHP01000020">
    <property type="protein sequence ID" value="CCG41210.1"/>
    <property type="molecule type" value="Genomic_DNA"/>
</dbReference>
<reference evidence="2 3" key="1">
    <citation type="journal article" date="2012" name="J. Bacteriol.">
        <title>Draft Genome Sequence of the Purple Photosynthetic Bacterium Phaeospirillum molischianum DSM120, a Particularly Versatile Bacterium.</title>
        <authorList>
            <person name="Duquesne K."/>
            <person name="Prima V."/>
            <person name="Ji B."/>
            <person name="Rouy Z."/>
            <person name="Medigue C."/>
            <person name="Talla E."/>
            <person name="Sturgis J.N."/>
        </authorList>
    </citation>
    <scope>NUCLEOTIDE SEQUENCE [LARGE SCALE GENOMIC DNA]</scope>
    <source>
        <strain evidence="3">DSM120</strain>
    </source>
</reference>
<sequence length="139" mass="15121">MTRLREGGLSPPPPLPGSTGQARLYPGQSGFQEKERSCRPWGSVPLEIRKSGTPWQQCRDGGQARAARGSPASHTLSCVTYVLPAAGCGRQKGVSHGANALIYIEMVVALARKPFRYNIWPSVPPKFRRHVENSDQLAA</sequence>
<dbReference type="AlphaFoldDB" id="H8FS72"/>
<accession>H8FS72</accession>
<evidence type="ECO:0000256" key="1">
    <source>
        <dbReference type="SAM" id="MobiDB-lite"/>
    </source>
</evidence>
<keyword evidence="3" id="KW-1185">Reference proteome</keyword>
<evidence type="ECO:0000313" key="2">
    <source>
        <dbReference type="EMBL" id="CCG41210.1"/>
    </source>
</evidence>
<dbReference type="STRING" id="1150626.PHAMO_270051"/>
<feature type="region of interest" description="Disordered" evidence="1">
    <location>
        <begin position="1"/>
        <end position="39"/>
    </location>
</feature>
<organism evidence="2 3">
    <name type="scientific">Magnetospirillum molischianum DSM 120</name>
    <dbReference type="NCBI Taxonomy" id="1150626"/>
    <lineage>
        <taxon>Bacteria</taxon>
        <taxon>Pseudomonadati</taxon>
        <taxon>Pseudomonadota</taxon>
        <taxon>Alphaproteobacteria</taxon>
        <taxon>Rhodospirillales</taxon>
        <taxon>Rhodospirillaceae</taxon>
        <taxon>Magnetospirillum</taxon>
    </lineage>
</organism>
<evidence type="ECO:0000313" key="3">
    <source>
        <dbReference type="Proteomes" id="UP000004169"/>
    </source>
</evidence>